<dbReference type="SUPFAM" id="SSF141371">
    <property type="entry name" value="PilZ domain-like"/>
    <property type="match status" value="1"/>
</dbReference>
<dbReference type="Pfam" id="PF07238">
    <property type="entry name" value="PilZ"/>
    <property type="match status" value="1"/>
</dbReference>
<dbReference type="EMBL" id="WNKT01000011">
    <property type="protein sequence ID" value="MTW20948.1"/>
    <property type="molecule type" value="Genomic_DNA"/>
</dbReference>
<dbReference type="GO" id="GO:0035438">
    <property type="term" value="F:cyclic-di-GMP binding"/>
    <property type="evidence" value="ECO:0007669"/>
    <property type="project" value="InterPro"/>
</dbReference>
<gene>
    <name evidence="2" type="ORF">GJ668_07525</name>
</gene>
<name>A0A6N8EC75_9GAMM</name>
<evidence type="ECO:0000313" key="2">
    <source>
        <dbReference type="EMBL" id="MTW20948.1"/>
    </source>
</evidence>
<dbReference type="Proteomes" id="UP000434044">
    <property type="component" value="Unassembled WGS sequence"/>
</dbReference>
<accession>A0A6N8EC75</accession>
<dbReference type="InterPro" id="IPR009875">
    <property type="entry name" value="PilZ_domain"/>
</dbReference>
<organism evidence="2 3">
    <name type="scientific">Allochromatium palmeri</name>
    <dbReference type="NCBI Taxonomy" id="231048"/>
    <lineage>
        <taxon>Bacteria</taxon>
        <taxon>Pseudomonadati</taxon>
        <taxon>Pseudomonadota</taxon>
        <taxon>Gammaproteobacteria</taxon>
        <taxon>Chromatiales</taxon>
        <taxon>Chromatiaceae</taxon>
        <taxon>Allochromatium</taxon>
    </lineage>
</organism>
<reference evidence="2 3" key="1">
    <citation type="submission" date="2019-11" db="EMBL/GenBank/DDBJ databases">
        <title>Whole-genome sequence of the anaerobic purple sulfur bacterium Allochromatium palmeri DSM 15591.</title>
        <authorList>
            <person name="Kyndt J.A."/>
            <person name="Meyer T.E."/>
        </authorList>
    </citation>
    <scope>NUCLEOTIDE SEQUENCE [LARGE SCALE GENOMIC DNA]</scope>
    <source>
        <strain evidence="2 3">DSM 15591</strain>
    </source>
</reference>
<proteinExistence type="predicted"/>
<evidence type="ECO:0000313" key="3">
    <source>
        <dbReference type="Proteomes" id="UP000434044"/>
    </source>
</evidence>
<dbReference type="OrthoDB" id="7063880at2"/>
<dbReference type="RefSeq" id="WP_155449527.1">
    <property type="nucleotide sequence ID" value="NZ_WNKT01000011.1"/>
</dbReference>
<keyword evidence="3" id="KW-1185">Reference proteome</keyword>
<protein>
    <submittedName>
        <fullName evidence="2">PilZ domain-containing protein</fullName>
    </submittedName>
</protein>
<dbReference type="AlphaFoldDB" id="A0A6N8EC75"/>
<dbReference type="Gene3D" id="2.40.10.220">
    <property type="entry name" value="predicted glycosyltransferase like domains"/>
    <property type="match status" value="1"/>
</dbReference>
<sequence length="97" mass="10692">MNPDNDRREHLRLPVEVEVELYRSGQSMCLVWTEDLSNGGVLLMMNGHSNWPPIGTKVQIRVSGPLGGDEVAPLVHATVVRHTDVGVAVQFDELPHA</sequence>
<feature type="domain" description="PilZ" evidence="1">
    <location>
        <begin position="6"/>
        <end position="95"/>
    </location>
</feature>
<evidence type="ECO:0000259" key="1">
    <source>
        <dbReference type="Pfam" id="PF07238"/>
    </source>
</evidence>
<comment type="caution">
    <text evidence="2">The sequence shown here is derived from an EMBL/GenBank/DDBJ whole genome shotgun (WGS) entry which is preliminary data.</text>
</comment>